<accession>A0A9J5ZTR5</accession>
<evidence type="ECO:0000313" key="2">
    <source>
        <dbReference type="EMBL" id="KAG5615701.1"/>
    </source>
</evidence>
<proteinExistence type="predicted"/>
<name>A0A9J5ZTR5_SOLCO</name>
<dbReference type="EMBL" id="JACXVP010000003">
    <property type="protein sequence ID" value="KAG5615701.1"/>
    <property type="molecule type" value="Genomic_DNA"/>
</dbReference>
<feature type="compositionally biased region" description="Low complexity" evidence="1">
    <location>
        <begin position="38"/>
        <end position="54"/>
    </location>
</feature>
<feature type="compositionally biased region" description="Polar residues" evidence="1">
    <location>
        <begin position="55"/>
        <end position="75"/>
    </location>
</feature>
<keyword evidence="3" id="KW-1185">Reference proteome</keyword>
<dbReference type="Proteomes" id="UP000824120">
    <property type="component" value="Chromosome 3"/>
</dbReference>
<gene>
    <name evidence="2" type="ORF">H5410_015525</name>
</gene>
<evidence type="ECO:0000256" key="1">
    <source>
        <dbReference type="SAM" id="MobiDB-lite"/>
    </source>
</evidence>
<dbReference type="AlphaFoldDB" id="A0A9J5ZTR5"/>
<organism evidence="2 3">
    <name type="scientific">Solanum commersonii</name>
    <name type="common">Commerson's wild potato</name>
    <name type="synonym">Commerson's nightshade</name>
    <dbReference type="NCBI Taxonomy" id="4109"/>
    <lineage>
        <taxon>Eukaryota</taxon>
        <taxon>Viridiplantae</taxon>
        <taxon>Streptophyta</taxon>
        <taxon>Embryophyta</taxon>
        <taxon>Tracheophyta</taxon>
        <taxon>Spermatophyta</taxon>
        <taxon>Magnoliopsida</taxon>
        <taxon>eudicotyledons</taxon>
        <taxon>Gunneridae</taxon>
        <taxon>Pentapetalae</taxon>
        <taxon>asterids</taxon>
        <taxon>lamiids</taxon>
        <taxon>Solanales</taxon>
        <taxon>Solanaceae</taxon>
        <taxon>Solanoideae</taxon>
        <taxon>Solaneae</taxon>
        <taxon>Solanum</taxon>
    </lineage>
</organism>
<protein>
    <submittedName>
        <fullName evidence="2">Uncharacterized protein</fullName>
    </submittedName>
</protein>
<reference evidence="2 3" key="1">
    <citation type="submission" date="2020-09" db="EMBL/GenBank/DDBJ databases">
        <title>De no assembly of potato wild relative species, Solanum commersonii.</title>
        <authorList>
            <person name="Cho K."/>
        </authorList>
    </citation>
    <scope>NUCLEOTIDE SEQUENCE [LARGE SCALE GENOMIC DNA]</scope>
    <source>
        <strain evidence="2">LZ3.2</strain>
        <tissue evidence="2">Leaf</tissue>
    </source>
</reference>
<evidence type="ECO:0000313" key="3">
    <source>
        <dbReference type="Proteomes" id="UP000824120"/>
    </source>
</evidence>
<comment type="caution">
    <text evidence="2">The sequence shown here is derived from an EMBL/GenBank/DDBJ whole genome shotgun (WGS) entry which is preliminary data.</text>
</comment>
<feature type="region of interest" description="Disordered" evidence="1">
    <location>
        <begin position="29"/>
        <end position="81"/>
    </location>
</feature>
<sequence length="100" mass="11256">MIGRPKLNPKALIRPKNSTSRFSLSFSKTLPFPRTSYPQTAPHTTSPPSQHSSAKAASTRSSPVNFGLPENSNIRPQKPHHRHCYAWKKAKGMKNHRIWG</sequence>